<keyword evidence="2" id="KW-1185">Reference proteome</keyword>
<proteinExistence type="predicted"/>
<gene>
    <name evidence="1" type="ORF">I1A42_24480</name>
</gene>
<dbReference type="RefSeq" id="WP_196125803.1">
    <property type="nucleotide sequence ID" value="NZ_JADPMR010000008.1"/>
</dbReference>
<reference evidence="1 2" key="1">
    <citation type="submission" date="2020-11" db="EMBL/GenBank/DDBJ databases">
        <title>Vibrio nitrifigilis sp. nov., a marine nitrogen-fixing bacterium isolated from the lagoon sediment of an islet inside an atoll.</title>
        <authorList>
            <person name="Wang L.-T."/>
            <person name="Shieh W.Y."/>
        </authorList>
    </citation>
    <scope>NUCLEOTIDE SEQUENCE [LARGE SCALE GENOMIC DNA]</scope>
    <source>
        <strain evidence="1 2">NFV-1</strain>
    </source>
</reference>
<name>A0ABS0GME6_9VIBR</name>
<dbReference type="Proteomes" id="UP000597206">
    <property type="component" value="Unassembled WGS sequence"/>
</dbReference>
<organism evidence="1 2">
    <name type="scientific">Vibrio nitrifigilis</name>
    <dbReference type="NCBI Taxonomy" id="2789781"/>
    <lineage>
        <taxon>Bacteria</taxon>
        <taxon>Pseudomonadati</taxon>
        <taxon>Pseudomonadota</taxon>
        <taxon>Gammaproteobacteria</taxon>
        <taxon>Vibrionales</taxon>
        <taxon>Vibrionaceae</taxon>
        <taxon>Vibrio</taxon>
    </lineage>
</organism>
<accession>A0ABS0GME6</accession>
<dbReference type="EMBL" id="JADPMR010000008">
    <property type="protein sequence ID" value="MBF9003631.1"/>
    <property type="molecule type" value="Genomic_DNA"/>
</dbReference>
<protein>
    <submittedName>
        <fullName evidence="1">Uncharacterized protein</fullName>
    </submittedName>
</protein>
<sequence>MSVFKKLFSAFKGGINDAAESVVDANQLRILEQEIREFVLLFVMLMKVWYQLWLSVK</sequence>
<evidence type="ECO:0000313" key="2">
    <source>
        <dbReference type="Proteomes" id="UP000597206"/>
    </source>
</evidence>
<evidence type="ECO:0000313" key="1">
    <source>
        <dbReference type="EMBL" id="MBF9003631.1"/>
    </source>
</evidence>
<comment type="caution">
    <text evidence="1">The sequence shown here is derived from an EMBL/GenBank/DDBJ whole genome shotgun (WGS) entry which is preliminary data.</text>
</comment>